<feature type="active site" description="Charge relay system" evidence="5">
    <location>
        <position position="170"/>
    </location>
</feature>
<dbReference type="InterPro" id="IPR020556">
    <property type="entry name" value="Amidase_CS"/>
</dbReference>
<dbReference type="OrthoDB" id="6428749at2759"/>
<accession>A0A8H8S8R6</accession>
<feature type="binding site" evidence="6">
    <location>
        <position position="219"/>
    </location>
    <ligand>
        <name>substrate</name>
    </ligand>
</feature>
<comment type="catalytic activity">
    <reaction evidence="1">
        <text>a monocarboxylic acid amide + H2O = a monocarboxylate + NH4(+)</text>
        <dbReference type="Rhea" id="RHEA:12020"/>
        <dbReference type="ChEBI" id="CHEBI:15377"/>
        <dbReference type="ChEBI" id="CHEBI:28938"/>
        <dbReference type="ChEBI" id="CHEBI:35757"/>
        <dbReference type="ChEBI" id="CHEBI:83628"/>
        <dbReference type="EC" id="3.5.1.4"/>
    </reaction>
</comment>
<feature type="non-terminal residue" evidence="8">
    <location>
        <position position="572"/>
    </location>
</feature>
<dbReference type="Proteomes" id="UP000443090">
    <property type="component" value="Unassembled WGS sequence"/>
</dbReference>
<protein>
    <recommendedName>
        <fullName evidence="3">amidase</fullName>
        <ecNumber evidence="3">3.5.1.4</ecNumber>
    </recommendedName>
</protein>
<reference evidence="8 9" key="1">
    <citation type="submission" date="2018-05" db="EMBL/GenBank/DDBJ databases">
        <title>Genome sequencing and assembly of the regulated plant pathogen Lachnellula willkommii and related sister species for the development of diagnostic species identification markers.</title>
        <authorList>
            <person name="Giroux E."/>
            <person name="Bilodeau G."/>
        </authorList>
    </citation>
    <scope>NUCLEOTIDE SEQUENCE [LARGE SCALE GENOMIC DNA]</scope>
    <source>
        <strain evidence="8 9">CBS 160.35</strain>
    </source>
</reference>
<dbReference type="Pfam" id="PF01425">
    <property type="entry name" value="Amidase"/>
    <property type="match status" value="1"/>
</dbReference>
<dbReference type="EMBL" id="QGMI01000021">
    <property type="protein sequence ID" value="TVY49120.1"/>
    <property type="molecule type" value="Genomic_DNA"/>
</dbReference>
<dbReference type="EC" id="3.5.1.4" evidence="3"/>
<feature type="domain" description="Amidase" evidence="7">
    <location>
        <begin position="114"/>
        <end position="560"/>
    </location>
</feature>
<feature type="binding site" evidence="6">
    <location>
        <position position="245"/>
    </location>
    <ligand>
        <name>substrate</name>
    </ligand>
</feature>
<proteinExistence type="inferred from homology"/>
<evidence type="ECO:0000256" key="3">
    <source>
        <dbReference type="ARBA" id="ARBA00012922"/>
    </source>
</evidence>
<organism evidence="8 9">
    <name type="scientific">Lachnellula occidentalis</name>
    <dbReference type="NCBI Taxonomy" id="215460"/>
    <lineage>
        <taxon>Eukaryota</taxon>
        <taxon>Fungi</taxon>
        <taxon>Dikarya</taxon>
        <taxon>Ascomycota</taxon>
        <taxon>Pezizomycotina</taxon>
        <taxon>Leotiomycetes</taxon>
        <taxon>Helotiales</taxon>
        <taxon>Lachnaceae</taxon>
        <taxon>Lachnellula</taxon>
    </lineage>
</organism>
<name>A0A8H8S8R6_9HELO</name>
<dbReference type="AlphaFoldDB" id="A0A8H8S8R6"/>
<feature type="binding site" evidence="6">
    <location>
        <begin position="266"/>
        <end position="269"/>
    </location>
    <ligand>
        <name>substrate</name>
    </ligand>
</feature>
<evidence type="ECO:0000256" key="2">
    <source>
        <dbReference type="ARBA" id="ARBA00009199"/>
    </source>
</evidence>
<comment type="caution">
    <text evidence="8">The sequence shown here is derived from an EMBL/GenBank/DDBJ whole genome shotgun (WGS) entry which is preliminary data.</text>
</comment>
<evidence type="ECO:0000256" key="6">
    <source>
        <dbReference type="PIRSR" id="PIRSR001221-2"/>
    </source>
</evidence>
<keyword evidence="9" id="KW-1185">Reference proteome</keyword>
<evidence type="ECO:0000256" key="5">
    <source>
        <dbReference type="PIRSR" id="PIRSR001221-1"/>
    </source>
</evidence>
<dbReference type="Gene3D" id="3.90.1300.10">
    <property type="entry name" value="Amidase signature (AS) domain"/>
    <property type="match status" value="1"/>
</dbReference>
<sequence length="572" mass="61767">NVTPQVLLLNPINSFYLGLALSILGCHRDQNTEKMPVKPWQEIRDAKKAEQASRIPAAWKIRPEDFPPDETVDLRPVAASSGILSTRELKITGEEYDATSLAVAIAEGAYSAEEVATAFCKRAAIGHQLCNTLTEIMFQDAIEDAKKLDAYFRETGKTVGPLHGLPMTFKECFHVCGYDACNGYISRAFNPSTTTTYIIELVKAAGAVVISKTNVPQTMLVCETDNNVFGRTKNSVVSHLTCGGSSGGEGSNMAFRGSAIGIGTDVAGSIRIPAAANGVYGFKPTSGVLPFIGYAASGYTGVNCGIPATLGPLANSARDLALLVRGIRDAKPWRVDPGVIPNICEQGTSTRKPVIGIIAQSGLTPHPPVQRAIKEAAAKLQGAGFEVKDFTPPNFADIRSVTQELLTLDSMSYQKYELSKGGEPVVPSVVNIGFWDLPTKTQEETWAWNTKRLAFCKAMLDRWQETKVDVVICPAGPYSAALPGGWIHELYTSTWNAMDYPAAIIPFTKADPKLDPRDSSFVPLNSMDTINEAKYDPQLMAGVPVALQIVGRKYGDEQLLKDVETIDMVLNA</sequence>
<comment type="similarity">
    <text evidence="2">Belongs to the amidase family.</text>
</comment>
<evidence type="ECO:0000313" key="9">
    <source>
        <dbReference type="Proteomes" id="UP000443090"/>
    </source>
</evidence>
<dbReference type="PANTHER" id="PTHR46072">
    <property type="entry name" value="AMIDASE-RELATED-RELATED"/>
    <property type="match status" value="1"/>
</dbReference>
<evidence type="ECO:0000256" key="1">
    <source>
        <dbReference type="ARBA" id="ARBA00001311"/>
    </source>
</evidence>
<gene>
    <name evidence="8" type="primary">amdS_5</name>
    <name evidence="8" type="ORF">LOCC1_G001219</name>
</gene>
<dbReference type="InterPro" id="IPR023631">
    <property type="entry name" value="Amidase_dom"/>
</dbReference>
<feature type="active site" description="Charge relay system" evidence="5">
    <location>
        <position position="245"/>
    </location>
</feature>
<dbReference type="GO" id="GO:0004040">
    <property type="term" value="F:amidase activity"/>
    <property type="evidence" value="ECO:0007669"/>
    <property type="project" value="UniProtKB-EC"/>
</dbReference>
<dbReference type="SUPFAM" id="SSF75304">
    <property type="entry name" value="Amidase signature (AS) enzymes"/>
    <property type="match status" value="1"/>
</dbReference>
<evidence type="ECO:0000313" key="8">
    <source>
        <dbReference type="EMBL" id="TVY49120.1"/>
    </source>
</evidence>
<keyword evidence="4" id="KW-0378">Hydrolase</keyword>
<dbReference type="PANTHER" id="PTHR46072:SF5">
    <property type="entry name" value="GENERAL AMIDASE-C"/>
    <property type="match status" value="1"/>
</dbReference>
<dbReference type="PROSITE" id="PS00571">
    <property type="entry name" value="AMIDASES"/>
    <property type="match status" value="1"/>
</dbReference>
<dbReference type="InterPro" id="IPR036928">
    <property type="entry name" value="AS_sf"/>
</dbReference>
<feature type="active site" description="Acyl-ester intermediate" evidence="5">
    <location>
        <position position="269"/>
    </location>
</feature>
<evidence type="ECO:0000259" key="7">
    <source>
        <dbReference type="Pfam" id="PF01425"/>
    </source>
</evidence>
<evidence type="ECO:0000256" key="4">
    <source>
        <dbReference type="ARBA" id="ARBA00022801"/>
    </source>
</evidence>
<dbReference type="PIRSF" id="PIRSF001221">
    <property type="entry name" value="Amidase_fungi"/>
    <property type="match status" value="1"/>
</dbReference>